<dbReference type="GeneID" id="36530159"/>
<dbReference type="EMBL" id="MSZS01000009">
    <property type="protein sequence ID" value="PKX89892.1"/>
    <property type="molecule type" value="Genomic_DNA"/>
</dbReference>
<feature type="compositionally biased region" description="Basic and acidic residues" evidence="1">
    <location>
        <begin position="68"/>
        <end position="79"/>
    </location>
</feature>
<feature type="region of interest" description="Disordered" evidence="1">
    <location>
        <begin position="57"/>
        <end position="86"/>
    </location>
</feature>
<accession>A0A2I1BWY3</accession>
<name>A0A2I1BWY3_ASPN1</name>
<keyword evidence="3" id="KW-1185">Reference proteome</keyword>
<dbReference type="VEuPathDB" id="FungiDB:P174DRAFT_378430"/>
<organism evidence="2 3">
    <name type="scientific">Aspergillus novofumigatus (strain IBT 16806)</name>
    <dbReference type="NCBI Taxonomy" id="1392255"/>
    <lineage>
        <taxon>Eukaryota</taxon>
        <taxon>Fungi</taxon>
        <taxon>Dikarya</taxon>
        <taxon>Ascomycota</taxon>
        <taxon>Pezizomycotina</taxon>
        <taxon>Eurotiomycetes</taxon>
        <taxon>Eurotiomycetidae</taxon>
        <taxon>Eurotiales</taxon>
        <taxon>Aspergillaceae</taxon>
        <taxon>Aspergillus</taxon>
        <taxon>Aspergillus subgen. Fumigati</taxon>
    </lineage>
</organism>
<sequence length="408" mass="45192">MTISVYEEYAKLMEPNGDGHYLYKPQPFSKLHPGSIGYFDSHGKWNLITDISVPGDPESKGFTGLDQPLRRAKPDESMWKTRSSGSEAEASFGLTGGLSGALTAAPMDVSANAKNKWGKTGKAALITEQVVVNEGFENPYTQPIEKWVKKNAKALVSSVHGTDIKEYGLWAIQKTWSTQECAITMQSAHSRDTSAGLDLGATGVGNIGGSGSSLAKANIEGWSTYKADEDDIAYVVSYSGPIYRLHTIQVLRKNPLKKVQKLAAGGTEYCRFVYDENGNQTGVEYFRPVYDESGNMIGEEKIDKEAEKKQREEERKRMEEEDNLLEEDNPLEEDIVVKTAGTVGLTDSDEADEEAARVEEEKGKEFKERLAAISQIPDEEQKRAEMLKLINERMTVTTRTESMSMTVE</sequence>
<evidence type="ECO:0000313" key="2">
    <source>
        <dbReference type="EMBL" id="PKX89892.1"/>
    </source>
</evidence>
<feature type="compositionally biased region" description="Basic and acidic residues" evidence="1">
    <location>
        <begin position="304"/>
        <end position="319"/>
    </location>
</feature>
<evidence type="ECO:0000256" key="1">
    <source>
        <dbReference type="SAM" id="MobiDB-lite"/>
    </source>
</evidence>
<feature type="region of interest" description="Disordered" evidence="1">
    <location>
        <begin position="304"/>
        <end position="323"/>
    </location>
</feature>
<dbReference type="AlphaFoldDB" id="A0A2I1BWY3"/>
<reference evidence="3" key="1">
    <citation type="journal article" date="2018" name="Proc. Natl. Acad. Sci. U.S.A.">
        <title>Linking secondary metabolites to gene clusters through genome sequencing of six diverse Aspergillus species.</title>
        <authorList>
            <person name="Kaerboelling I."/>
            <person name="Vesth T.C."/>
            <person name="Frisvad J.C."/>
            <person name="Nybo J.L."/>
            <person name="Theobald S."/>
            <person name="Kuo A."/>
            <person name="Bowyer P."/>
            <person name="Matsuda Y."/>
            <person name="Mondo S."/>
            <person name="Lyhne E.K."/>
            <person name="Kogle M.E."/>
            <person name="Clum A."/>
            <person name="Lipzen A."/>
            <person name="Salamov A."/>
            <person name="Ngan C.Y."/>
            <person name="Daum C."/>
            <person name="Chiniquy J."/>
            <person name="Barry K."/>
            <person name="LaButti K."/>
            <person name="Haridas S."/>
            <person name="Simmons B.A."/>
            <person name="Magnuson J.K."/>
            <person name="Mortensen U.H."/>
            <person name="Larsen T.O."/>
            <person name="Grigoriev I.V."/>
            <person name="Baker S.E."/>
            <person name="Andersen M.R."/>
        </authorList>
    </citation>
    <scope>NUCLEOTIDE SEQUENCE [LARGE SCALE GENOMIC DNA]</scope>
    <source>
        <strain evidence="3">IBT 16806</strain>
    </source>
</reference>
<proteinExistence type="predicted"/>
<dbReference type="Proteomes" id="UP000234474">
    <property type="component" value="Unassembled WGS sequence"/>
</dbReference>
<evidence type="ECO:0000313" key="3">
    <source>
        <dbReference type="Proteomes" id="UP000234474"/>
    </source>
</evidence>
<comment type="caution">
    <text evidence="2">The sequence shown here is derived from an EMBL/GenBank/DDBJ whole genome shotgun (WGS) entry which is preliminary data.</text>
</comment>
<dbReference type="RefSeq" id="XP_024678487.1">
    <property type="nucleotide sequence ID" value="XM_024822833.1"/>
</dbReference>
<dbReference type="OrthoDB" id="2883672at2759"/>
<gene>
    <name evidence="2" type="ORF">P174DRAFT_378430</name>
</gene>
<protein>
    <submittedName>
        <fullName evidence="2">Uncharacterized protein</fullName>
    </submittedName>
</protein>
<dbReference type="OMA" id="HERYYHK"/>